<dbReference type="EMBL" id="BTSY01000002">
    <property type="protein sequence ID" value="GMT13040.1"/>
    <property type="molecule type" value="Genomic_DNA"/>
</dbReference>
<organism evidence="1 2">
    <name type="scientific">Pristionchus fissidentatus</name>
    <dbReference type="NCBI Taxonomy" id="1538716"/>
    <lineage>
        <taxon>Eukaryota</taxon>
        <taxon>Metazoa</taxon>
        <taxon>Ecdysozoa</taxon>
        <taxon>Nematoda</taxon>
        <taxon>Chromadorea</taxon>
        <taxon>Rhabditida</taxon>
        <taxon>Rhabditina</taxon>
        <taxon>Diplogasteromorpha</taxon>
        <taxon>Diplogasteroidea</taxon>
        <taxon>Neodiplogasteridae</taxon>
        <taxon>Pristionchus</taxon>
    </lineage>
</organism>
<evidence type="ECO:0000313" key="2">
    <source>
        <dbReference type="Proteomes" id="UP001432322"/>
    </source>
</evidence>
<comment type="caution">
    <text evidence="1">The sequence shown here is derived from an EMBL/GenBank/DDBJ whole genome shotgun (WGS) entry which is preliminary data.</text>
</comment>
<gene>
    <name evidence="1" type="ORF">PFISCL1PPCAC_4337</name>
</gene>
<keyword evidence="2" id="KW-1185">Reference proteome</keyword>
<reference evidence="1" key="1">
    <citation type="submission" date="2023-10" db="EMBL/GenBank/DDBJ databases">
        <title>Genome assembly of Pristionchus species.</title>
        <authorList>
            <person name="Yoshida K."/>
            <person name="Sommer R.J."/>
        </authorList>
    </citation>
    <scope>NUCLEOTIDE SEQUENCE</scope>
    <source>
        <strain evidence="1">RS5133</strain>
    </source>
</reference>
<sequence>MERSASKKHLWVRGTILTSRFFQMSLDLPILTFIDSRKTRLSLQGIRKSNRPPLSAIIFLASINASALREWLYAQILTSRCLAISAKSVELVVII</sequence>
<accession>A0AAV5V0G6</accession>
<dbReference type="AlphaFoldDB" id="A0AAV5V0G6"/>
<dbReference type="Proteomes" id="UP001432322">
    <property type="component" value="Unassembled WGS sequence"/>
</dbReference>
<protein>
    <submittedName>
        <fullName evidence="1">Uncharacterized protein</fullName>
    </submittedName>
</protein>
<evidence type="ECO:0000313" key="1">
    <source>
        <dbReference type="EMBL" id="GMT13040.1"/>
    </source>
</evidence>
<proteinExistence type="predicted"/>
<name>A0AAV5V0G6_9BILA</name>